<dbReference type="Gene3D" id="1.10.3730.10">
    <property type="entry name" value="ProC C-terminal domain-like"/>
    <property type="match status" value="1"/>
</dbReference>
<keyword evidence="2" id="KW-0521">NADP</keyword>
<proteinExistence type="inferred from homology"/>
<dbReference type="InterPro" id="IPR028939">
    <property type="entry name" value="P5C_Rdtase_cat_N"/>
</dbReference>
<evidence type="ECO:0000259" key="4">
    <source>
        <dbReference type="Pfam" id="PF14748"/>
    </source>
</evidence>
<dbReference type="eggNOG" id="COG0345">
    <property type="taxonomic scope" value="Bacteria"/>
</dbReference>
<comment type="similarity">
    <text evidence="1">Belongs to the pyrroline-5-carboxylate reductase family.</text>
</comment>
<dbReference type="PATRIC" id="fig|218284.4.peg.1418"/>
<dbReference type="GO" id="GO:0055129">
    <property type="term" value="P:L-proline biosynthetic process"/>
    <property type="evidence" value="ECO:0007669"/>
    <property type="project" value="TreeGrafter"/>
</dbReference>
<dbReference type="Pfam" id="PF03807">
    <property type="entry name" value="F420_oxidored"/>
    <property type="match status" value="1"/>
</dbReference>
<evidence type="ECO:0000256" key="1">
    <source>
        <dbReference type="ARBA" id="ARBA00005525"/>
    </source>
</evidence>
<dbReference type="Gene3D" id="3.40.50.720">
    <property type="entry name" value="NAD(P)-binding Rossmann-like Domain"/>
    <property type="match status" value="1"/>
</dbReference>
<feature type="domain" description="Pyrroline-5-carboxylate reductase catalytic N-terminal" evidence="3">
    <location>
        <begin position="2"/>
        <end position="97"/>
    </location>
</feature>
<evidence type="ECO:0000259" key="3">
    <source>
        <dbReference type="Pfam" id="PF03807"/>
    </source>
</evidence>
<evidence type="ECO:0000313" key="5">
    <source>
        <dbReference type="EMBL" id="KPL58633.1"/>
    </source>
</evidence>
<dbReference type="InterPro" id="IPR000304">
    <property type="entry name" value="Pyrroline-COOH_reductase"/>
</dbReference>
<dbReference type="Pfam" id="PF14748">
    <property type="entry name" value="P5CR_dimer"/>
    <property type="match status" value="1"/>
</dbReference>
<dbReference type="SUPFAM" id="SSF51735">
    <property type="entry name" value="NAD(P)-binding Rossmann-fold domains"/>
    <property type="match status" value="1"/>
</dbReference>
<dbReference type="GO" id="GO:0004735">
    <property type="term" value="F:pyrroline-5-carboxylate reductase activity"/>
    <property type="evidence" value="ECO:0007669"/>
    <property type="project" value="InterPro"/>
</dbReference>
<dbReference type="InterPro" id="IPR029036">
    <property type="entry name" value="P5CR_dimer"/>
</dbReference>
<sequence>MKLGIIGTGNMGKIIIEAFIESKAISPSHLHITNRSLKKAEDIKEKYRSVNVVHSNEEVISSSDLVFICVKPHDVYDVIQESKKSFTKDKCVVSITSPVSVDQLQSLLPCSCARFIPSITNRALSGVSLLTYGSQCSDKWRRDLTKLARNISTPVEIDENVTRVASDIVSCGPAFFSYVTQRFINAAVEVTEIDQETATVLASEMLVGLGDLLKKNIYTLPTLQEKVCVKGGVTGIGISVMERELGDVFEKLFEATQEKFVDDIEGTKSQFGV</sequence>
<reference evidence="5 6" key="1">
    <citation type="submission" date="2015-08" db="EMBL/GenBank/DDBJ databases">
        <title>Draft Genome Sequence of Bacillus vietnamensis UCD-SED5.</title>
        <authorList>
            <person name="Lee R.D."/>
            <person name="Jospin G."/>
            <person name="Lang J.M."/>
            <person name="Coil D.A."/>
            <person name="Eisen J.A."/>
        </authorList>
    </citation>
    <scope>NUCLEOTIDE SEQUENCE [LARGE SCALE GENOMIC DNA]</scope>
    <source>
        <strain evidence="5 6">UCD-SED5</strain>
    </source>
</reference>
<organism evidence="5 6">
    <name type="scientific">Rossellomorea vietnamensis</name>
    <dbReference type="NCBI Taxonomy" id="218284"/>
    <lineage>
        <taxon>Bacteria</taxon>
        <taxon>Bacillati</taxon>
        <taxon>Bacillota</taxon>
        <taxon>Bacilli</taxon>
        <taxon>Bacillales</taxon>
        <taxon>Bacillaceae</taxon>
        <taxon>Rossellomorea</taxon>
    </lineage>
</organism>
<evidence type="ECO:0000313" key="6">
    <source>
        <dbReference type="Proteomes" id="UP000050398"/>
    </source>
</evidence>
<dbReference type="PIRSF" id="PIRSF000193">
    <property type="entry name" value="Pyrrol-5-carb_rd"/>
    <property type="match status" value="1"/>
</dbReference>
<gene>
    <name evidence="5" type="ORF">AM506_16090</name>
</gene>
<dbReference type="EMBL" id="LIXZ01000014">
    <property type="protein sequence ID" value="KPL58633.1"/>
    <property type="molecule type" value="Genomic_DNA"/>
</dbReference>
<feature type="binding site" evidence="2">
    <location>
        <begin position="6"/>
        <end position="11"/>
    </location>
    <ligand>
        <name>NADP(+)</name>
        <dbReference type="ChEBI" id="CHEBI:58349"/>
    </ligand>
</feature>
<comment type="caution">
    <text evidence="5">The sequence shown here is derived from an EMBL/GenBank/DDBJ whole genome shotgun (WGS) entry which is preliminary data.</text>
</comment>
<feature type="binding site" evidence="2">
    <location>
        <position position="56"/>
    </location>
    <ligand>
        <name>NADPH</name>
        <dbReference type="ChEBI" id="CHEBI:57783"/>
    </ligand>
</feature>
<feature type="domain" description="Pyrroline-5-carboxylate reductase dimerisation" evidence="4">
    <location>
        <begin position="160"/>
        <end position="259"/>
    </location>
</feature>
<protein>
    <submittedName>
        <fullName evidence="5">Competence protein</fullName>
    </submittedName>
</protein>
<dbReference type="PROSITE" id="PS00521">
    <property type="entry name" value="P5CR"/>
    <property type="match status" value="1"/>
</dbReference>
<dbReference type="NCBIfam" id="NF005814">
    <property type="entry name" value="PRK07680.1"/>
    <property type="match status" value="1"/>
</dbReference>
<dbReference type="InterPro" id="IPR053790">
    <property type="entry name" value="P5CR-like_CS"/>
</dbReference>
<evidence type="ECO:0000256" key="2">
    <source>
        <dbReference type="PIRSR" id="PIRSR000193-1"/>
    </source>
</evidence>
<dbReference type="SUPFAM" id="SSF48179">
    <property type="entry name" value="6-phosphogluconate dehydrogenase C-terminal domain-like"/>
    <property type="match status" value="1"/>
</dbReference>
<name>A0A0P6WE99_9BACI</name>
<dbReference type="RefSeq" id="WP_060673503.1">
    <property type="nucleotide sequence ID" value="NZ_JBCNGU010000018.1"/>
</dbReference>
<dbReference type="InterPro" id="IPR036291">
    <property type="entry name" value="NAD(P)-bd_dom_sf"/>
</dbReference>
<dbReference type="PANTHER" id="PTHR11645">
    <property type="entry name" value="PYRROLINE-5-CARBOXYLATE REDUCTASE"/>
    <property type="match status" value="1"/>
</dbReference>
<dbReference type="InterPro" id="IPR008927">
    <property type="entry name" value="6-PGluconate_DH-like_C_sf"/>
</dbReference>
<dbReference type="Proteomes" id="UP000050398">
    <property type="component" value="Unassembled WGS sequence"/>
</dbReference>
<dbReference type="OrthoDB" id="9805754at2"/>
<accession>A0A0P6WE99</accession>
<dbReference type="PANTHER" id="PTHR11645:SF51">
    <property type="entry name" value="COME OPERON PROTEIN 4"/>
    <property type="match status" value="1"/>
</dbReference>
<dbReference type="AlphaFoldDB" id="A0A0P6WE99"/>